<keyword evidence="11" id="KW-0732">Signal</keyword>
<evidence type="ECO:0000313" key="13">
    <source>
        <dbReference type="EMBL" id="MEA5260716.1"/>
    </source>
</evidence>
<dbReference type="SUPFAM" id="SSF51445">
    <property type="entry name" value="(Trans)glycosidases"/>
    <property type="match status" value="1"/>
</dbReference>
<dbReference type="InterPro" id="IPR023230">
    <property type="entry name" value="Glyco_hydro_2_CS"/>
</dbReference>
<evidence type="ECO:0000313" key="14">
    <source>
        <dbReference type="Proteomes" id="UP001304671"/>
    </source>
</evidence>
<dbReference type="PANTHER" id="PTHR46323">
    <property type="entry name" value="BETA-GALACTOSIDASE"/>
    <property type="match status" value="1"/>
</dbReference>
<dbReference type="InterPro" id="IPR014718">
    <property type="entry name" value="GH-type_carb-bd"/>
</dbReference>
<comment type="catalytic activity">
    <reaction evidence="1 10">
        <text>Hydrolysis of terminal non-reducing beta-D-galactose residues in beta-D-galactosides.</text>
        <dbReference type="EC" id="3.2.1.23"/>
    </reaction>
</comment>
<feature type="signal peptide" evidence="11">
    <location>
        <begin position="1"/>
        <end position="19"/>
    </location>
</feature>
<keyword evidence="7" id="KW-0106">Calcium</keyword>
<evidence type="ECO:0000256" key="1">
    <source>
        <dbReference type="ARBA" id="ARBA00001412"/>
    </source>
</evidence>
<dbReference type="SUPFAM" id="SSF74650">
    <property type="entry name" value="Galactose mutarotase-like"/>
    <property type="match status" value="1"/>
</dbReference>
<dbReference type="InterPro" id="IPR006101">
    <property type="entry name" value="Glyco_hydro_2"/>
</dbReference>
<comment type="cofactor">
    <cofactor evidence="2">
        <name>Ca(2+)</name>
        <dbReference type="ChEBI" id="CHEBI:29108"/>
    </cofactor>
</comment>
<dbReference type="PANTHER" id="PTHR46323:SF2">
    <property type="entry name" value="BETA-GALACTOSIDASE"/>
    <property type="match status" value="1"/>
</dbReference>
<feature type="chain" id="PRO_5045451486" description="Beta-galactosidase" evidence="11">
    <location>
        <begin position="20"/>
        <end position="1038"/>
    </location>
</feature>
<evidence type="ECO:0000256" key="3">
    <source>
        <dbReference type="ARBA" id="ARBA00007401"/>
    </source>
</evidence>
<keyword evidence="14" id="KW-1185">Reference proteome</keyword>
<evidence type="ECO:0000256" key="2">
    <source>
        <dbReference type="ARBA" id="ARBA00001913"/>
    </source>
</evidence>
<dbReference type="EMBL" id="JAYFUL010000065">
    <property type="protein sequence ID" value="MEA5260716.1"/>
    <property type="molecule type" value="Genomic_DNA"/>
</dbReference>
<sequence length="1038" mass="118117">MKKILLLSVLIAQIGYAQSQNPWENPAVVDSHKEPAHTDFMVYENKPTALENDYAKSPFYQSLNGTWKFNFAPSIEKSPKNFFEKNLDDSQWNDLKVPSNWERKGFGTPIYTNIIYPFPKNPPFIGGDNPVGTYRKTFTVPTNWDGREILLHFGSITGYAVVYVNGKEVGMTKVSKSPAEFDITPFLQKGNNLLAVQVYRWHDGSYLEDQDFWRISGIERDVFVYALPKTSLWDFFLKADLDKNYTDGLFSAAVSLRKFGESDIQAGTILAEIQDKAGKTIFSKQVAVKPTSLEVKLDGKITNPAKWSAEFPNLYDCILTLKDTKGNILGITSTKIGFRKVEIKNAQLLINGVPTLVHGVNRHEHDPVEGHVPNRELMLKDIQLMKLFNINAVRNSHYPNDTYWYKLCDEYGLYVVDEANIETHAMGAEWQGRFDQSKHPAYLPLWADAHKDRTVRLFERDKNHPSVIIWSLGNECGNGPVFYETYKWLKEKDSTRPVQSEQAGENANTDIVCPMYPDIASMISYAKDPSKTRPYIMCEYSHAMGNSNGNFQEYWDIIASSKHMQGGFIWDWVDQGMQTATTDGRPFFAYGGDLGGYYLQNDENFCSNGVVAADRTPHPGLFEVKKVYQSILFKQKDLAKGNITVENLFDFTNLDIYQFKWIIAKNGVPQQEGTFAVSLSPKQQKEIHLDIPVIDNQAEYTLSVFAYTKVANQLVPAGHEIAREQFILSQQSYFEILAKKDTKATVQVSREQNKVRFTAGDITGEFDTKRGQWTKYGLNSNKSVIQQFPEPYFWRAATDNDFGNEMGTNLGIWRNAHINRAVKNVQVGDLQADGSVLITVNYDLTGINVPYTTTYQIQPDGAIKVTASMDMGERNLPELPRFGMRMQLDKSTDDISYYGRGPLENYSDRKTASFLGVYQEFSPKAIVSNYIRPQEHGYHTDTRWLKVVNNKGQGLLVEAPQAFCFSLLPYKTEDLDPGETKKQQHPTDIKIRNENTLHIDLNQRGVGGDNSWGELPHKQYRMLDKKYSYSYVIKLIGN</sequence>
<dbReference type="Pfam" id="PF02929">
    <property type="entry name" value="Bgal_small_N"/>
    <property type="match status" value="1"/>
</dbReference>
<evidence type="ECO:0000256" key="9">
    <source>
        <dbReference type="ARBA" id="ARBA00032230"/>
    </source>
</evidence>
<accession>A0ABU5QUD2</accession>
<dbReference type="Pfam" id="PF16353">
    <property type="entry name" value="LacZ_4"/>
    <property type="match status" value="1"/>
</dbReference>
<dbReference type="InterPro" id="IPR004199">
    <property type="entry name" value="B-gal_small/dom_5"/>
</dbReference>
<evidence type="ECO:0000256" key="8">
    <source>
        <dbReference type="ARBA" id="ARBA00023295"/>
    </source>
</evidence>
<dbReference type="InterPro" id="IPR023232">
    <property type="entry name" value="Glyco_hydro_2_AS"/>
</dbReference>
<evidence type="ECO:0000259" key="12">
    <source>
        <dbReference type="SMART" id="SM01038"/>
    </source>
</evidence>
<evidence type="ECO:0000256" key="10">
    <source>
        <dbReference type="RuleBase" id="RU361154"/>
    </source>
</evidence>
<dbReference type="GO" id="GO:0016787">
    <property type="term" value="F:hydrolase activity"/>
    <property type="evidence" value="ECO:0007669"/>
    <property type="project" value="UniProtKB-KW"/>
</dbReference>
<gene>
    <name evidence="13" type="ORF">VB264_23155</name>
</gene>
<evidence type="ECO:0000256" key="11">
    <source>
        <dbReference type="SAM" id="SignalP"/>
    </source>
</evidence>
<dbReference type="InterPro" id="IPR008979">
    <property type="entry name" value="Galactose-bd-like_sf"/>
</dbReference>
<dbReference type="Pfam" id="PF02836">
    <property type="entry name" value="Glyco_hydro_2_C"/>
    <property type="match status" value="1"/>
</dbReference>
<dbReference type="InterPro" id="IPR013783">
    <property type="entry name" value="Ig-like_fold"/>
</dbReference>
<dbReference type="InterPro" id="IPR006102">
    <property type="entry name" value="Ig-like_GH2"/>
</dbReference>
<dbReference type="Pfam" id="PF00703">
    <property type="entry name" value="Glyco_hydro_2"/>
    <property type="match status" value="1"/>
</dbReference>
<comment type="subunit">
    <text evidence="4">Monomer.</text>
</comment>
<dbReference type="InterPro" id="IPR036156">
    <property type="entry name" value="Beta-gal/glucu_dom_sf"/>
</dbReference>
<dbReference type="Gene3D" id="2.60.40.10">
    <property type="entry name" value="Immunoglobulins"/>
    <property type="match status" value="2"/>
</dbReference>
<dbReference type="RefSeq" id="WP_323253488.1">
    <property type="nucleotide sequence ID" value="NZ_JAYFUL010000065.1"/>
</dbReference>
<dbReference type="InterPro" id="IPR011013">
    <property type="entry name" value="Gal_mutarotase_sf_dom"/>
</dbReference>
<dbReference type="Gene3D" id="3.20.20.80">
    <property type="entry name" value="Glycosidases"/>
    <property type="match status" value="1"/>
</dbReference>
<evidence type="ECO:0000256" key="7">
    <source>
        <dbReference type="ARBA" id="ARBA00022837"/>
    </source>
</evidence>
<keyword evidence="6 10" id="KW-0378">Hydrolase</keyword>
<dbReference type="SUPFAM" id="SSF49303">
    <property type="entry name" value="beta-Galactosidase/glucuronidase domain"/>
    <property type="match status" value="2"/>
</dbReference>
<organism evidence="13 14">
    <name type="scientific">Arcicella aquatica</name>
    <dbReference type="NCBI Taxonomy" id="217141"/>
    <lineage>
        <taxon>Bacteria</taxon>
        <taxon>Pseudomonadati</taxon>
        <taxon>Bacteroidota</taxon>
        <taxon>Cytophagia</taxon>
        <taxon>Cytophagales</taxon>
        <taxon>Flectobacillaceae</taxon>
        <taxon>Arcicella</taxon>
    </lineage>
</organism>
<dbReference type="Gene3D" id="2.60.120.260">
    <property type="entry name" value="Galactose-binding domain-like"/>
    <property type="match status" value="1"/>
</dbReference>
<dbReference type="PROSITE" id="PS00608">
    <property type="entry name" value="GLYCOSYL_HYDROL_F2_2"/>
    <property type="match status" value="1"/>
</dbReference>
<reference evidence="13 14" key="1">
    <citation type="submission" date="2023-12" db="EMBL/GenBank/DDBJ databases">
        <title>Novel species of the genus Arcicella isolated from rivers.</title>
        <authorList>
            <person name="Lu H."/>
        </authorList>
    </citation>
    <scope>NUCLEOTIDE SEQUENCE [LARGE SCALE GENOMIC DNA]</scope>
    <source>
        <strain evidence="13 14">LMG 21963</strain>
    </source>
</reference>
<dbReference type="SUPFAM" id="SSF49785">
    <property type="entry name" value="Galactose-binding domain-like"/>
    <property type="match status" value="1"/>
</dbReference>
<evidence type="ECO:0000256" key="5">
    <source>
        <dbReference type="ARBA" id="ARBA00012756"/>
    </source>
</evidence>
<dbReference type="Proteomes" id="UP001304671">
    <property type="component" value="Unassembled WGS sequence"/>
</dbReference>
<dbReference type="PRINTS" id="PR00132">
    <property type="entry name" value="GLHYDRLASE2"/>
</dbReference>
<protein>
    <recommendedName>
        <fullName evidence="5 10">Beta-galactosidase</fullName>
        <ecNumber evidence="5 10">3.2.1.23</ecNumber>
    </recommendedName>
    <alternativeName>
        <fullName evidence="9 10">Lactase</fullName>
    </alternativeName>
</protein>
<dbReference type="InterPro" id="IPR006104">
    <property type="entry name" value="Glyco_hydro_2_N"/>
</dbReference>
<feature type="domain" description="Beta galactosidase small chain/" evidence="12">
    <location>
        <begin position="756"/>
        <end position="1034"/>
    </location>
</feature>
<dbReference type="Gene3D" id="2.70.98.10">
    <property type="match status" value="1"/>
</dbReference>
<dbReference type="InterPro" id="IPR006103">
    <property type="entry name" value="Glyco_hydro_2_cat"/>
</dbReference>
<dbReference type="InterPro" id="IPR050347">
    <property type="entry name" value="Bact_Beta-galactosidase"/>
</dbReference>
<dbReference type="InterPro" id="IPR017853">
    <property type="entry name" value="GH"/>
</dbReference>
<comment type="caution">
    <text evidence="13">The sequence shown here is derived from an EMBL/GenBank/DDBJ whole genome shotgun (WGS) entry which is preliminary data.</text>
</comment>
<dbReference type="InterPro" id="IPR032312">
    <property type="entry name" value="LacZ_4"/>
</dbReference>
<dbReference type="EC" id="3.2.1.23" evidence="5 10"/>
<keyword evidence="8 10" id="KW-0326">Glycosidase</keyword>
<dbReference type="SMART" id="SM01038">
    <property type="entry name" value="Bgal_small_N"/>
    <property type="match status" value="1"/>
</dbReference>
<dbReference type="PROSITE" id="PS00719">
    <property type="entry name" value="GLYCOSYL_HYDROL_F2_1"/>
    <property type="match status" value="1"/>
</dbReference>
<dbReference type="Pfam" id="PF02837">
    <property type="entry name" value="Glyco_hydro_2_N"/>
    <property type="match status" value="1"/>
</dbReference>
<evidence type="ECO:0000256" key="4">
    <source>
        <dbReference type="ARBA" id="ARBA00011245"/>
    </source>
</evidence>
<name>A0ABU5QUD2_9BACT</name>
<proteinExistence type="inferred from homology"/>
<comment type="similarity">
    <text evidence="3 10">Belongs to the glycosyl hydrolase 2 family.</text>
</comment>
<evidence type="ECO:0000256" key="6">
    <source>
        <dbReference type="ARBA" id="ARBA00022801"/>
    </source>
</evidence>